<evidence type="ECO:0000256" key="1">
    <source>
        <dbReference type="SAM" id="MobiDB-lite"/>
    </source>
</evidence>
<name>A0ABQ4ELB8_9ACTN</name>
<evidence type="ECO:0000259" key="2">
    <source>
        <dbReference type="Pfam" id="PF04149"/>
    </source>
</evidence>
<feature type="region of interest" description="Disordered" evidence="1">
    <location>
        <begin position="1"/>
        <end position="23"/>
    </location>
</feature>
<comment type="caution">
    <text evidence="3">The sequence shown here is derived from an EMBL/GenBank/DDBJ whole genome shotgun (WGS) entry which is preliminary data.</text>
</comment>
<dbReference type="InterPro" id="IPR007278">
    <property type="entry name" value="DUF397"/>
</dbReference>
<protein>
    <recommendedName>
        <fullName evidence="2">DUF397 domain-containing protein</fullName>
    </recommendedName>
</protein>
<gene>
    <name evidence="3" type="ORF">Pma05_21050</name>
</gene>
<proteinExistence type="predicted"/>
<organism evidence="3 4">
    <name type="scientific">Plantactinospora mayteni</name>
    <dbReference type="NCBI Taxonomy" id="566021"/>
    <lineage>
        <taxon>Bacteria</taxon>
        <taxon>Bacillati</taxon>
        <taxon>Actinomycetota</taxon>
        <taxon>Actinomycetes</taxon>
        <taxon>Micromonosporales</taxon>
        <taxon>Micromonosporaceae</taxon>
        <taxon>Plantactinospora</taxon>
    </lineage>
</organism>
<feature type="domain" description="DUF397" evidence="2">
    <location>
        <begin position="6"/>
        <end position="58"/>
    </location>
</feature>
<reference evidence="3 4" key="1">
    <citation type="submission" date="2021-01" db="EMBL/GenBank/DDBJ databases">
        <title>Whole genome shotgun sequence of Plantactinospora mayteni NBRC 109088.</title>
        <authorList>
            <person name="Komaki H."/>
            <person name="Tamura T."/>
        </authorList>
    </citation>
    <scope>NUCLEOTIDE SEQUENCE [LARGE SCALE GENOMIC DNA]</scope>
    <source>
        <strain evidence="3 4">NBRC 109088</strain>
    </source>
</reference>
<dbReference type="Pfam" id="PF04149">
    <property type="entry name" value="DUF397"/>
    <property type="match status" value="1"/>
</dbReference>
<accession>A0ABQ4ELB8</accession>
<evidence type="ECO:0000313" key="3">
    <source>
        <dbReference type="EMBL" id="GIG95532.1"/>
    </source>
</evidence>
<keyword evidence="4" id="KW-1185">Reference proteome</keyword>
<evidence type="ECO:0000313" key="4">
    <source>
        <dbReference type="Proteomes" id="UP000621500"/>
    </source>
</evidence>
<dbReference type="EMBL" id="BONX01000011">
    <property type="protein sequence ID" value="GIG95532.1"/>
    <property type="molecule type" value="Genomic_DNA"/>
</dbReference>
<sequence>MDMTGANWRKSTRSGANGGSCVEVADNLPDIVLVRDTKDRDGGTLAFGPAHWQAFVRLAQHLDPTT</sequence>
<dbReference type="Proteomes" id="UP000621500">
    <property type="component" value="Unassembled WGS sequence"/>
</dbReference>